<dbReference type="EMBL" id="CP019454">
    <property type="protein sequence ID" value="AUW93732.1"/>
    <property type="molecule type" value="Genomic_DNA"/>
</dbReference>
<dbReference type="PANTHER" id="PTHR11070:SF17">
    <property type="entry name" value="DNA HELICASE IV"/>
    <property type="match status" value="1"/>
</dbReference>
<organism evidence="7 8">
    <name type="scientific">Sulfobacillus thermotolerans</name>
    <dbReference type="NCBI Taxonomy" id="338644"/>
    <lineage>
        <taxon>Bacteria</taxon>
        <taxon>Bacillati</taxon>
        <taxon>Bacillota</taxon>
        <taxon>Clostridia</taxon>
        <taxon>Eubacteriales</taxon>
        <taxon>Clostridiales Family XVII. Incertae Sedis</taxon>
        <taxon>Sulfobacillus</taxon>
    </lineage>
</organism>
<dbReference type="Proteomes" id="UP000325292">
    <property type="component" value="Chromosome"/>
</dbReference>
<proteinExistence type="predicted"/>
<dbReference type="SUPFAM" id="SSF52540">
    <property type="entry name" value="P-loop containing nucleoside triphosphate hydrolases"/>
    <property type="match status" value="1"/>
</dbReference>
<protein>
    <recommendedName>
        <fullName evidence="6">UvrD-like helicase ATP-binding domain-containing protein</fullName>
    </recommendedName>
</protein>
<keyword evidence="2 5" id="KW-0378">Hydrolase</keyword>
<feature type="binding site" evidence="5">
    <location>
        <begin position="210"/>
        <end position="217"/>
    </location>
    <ligand>
        <name>ATP</name>
        <dbReference type="ChEBI" id="CHEBI:30616"/>
    </ligand>
</feature>
<evidence type="ECO:0000259" key="6">
    <source>
        <dbReference type="PROSITE" id="PS51198"/>
    </source>
</evidence>
<sequence length="695" mass="78540">MEYRYRPSSHTFALERKNLAQALATIKKRIQALLDNKGTPVSGYNDITVYQAVARGQQIWYEEWDRHGHNPYYGRIEYVDRTEGEEPTVVYVSKAQRSLEFEDANGRLVDIIPWNAPVARMFITHRSVPGQWDLDRVTRIGIDNLEVVEVADTFRGPMLPPLPDSEGENAAEQLFEKRGGGKLSDIVATLQEEQYDLIVQPLRQNLVIQGGPGSGKTEIALHRIVHLLHSAALSPQQILYLGPSGPFLRYVSDILPSLDAQDVVLHDLVSWLSRELGVPVRKKSASSDDALLYDEVFTQRLERWVDHYAANLAKNLGDLRMAFDVETVSGRHQGTLELSSAQVYETFATSSRYSLRERWRLLRHRWDQMVETALAGAESRQLTSYQKLARQRFDHWQEQVPRVETLQDLMAIYPVARQEAGIEAPFHRESVWALADALALLFLAGRFLGHSQHYALVVLDEAQDVPAVGFALAEQLVSTNGSLTLVGDPFQHLNPYTEVENWSEVANRLHAQHVELLDNYRSGAQIVHLANAAHPAGIKQVPRRGGGIIHPPVKVSESKVAEAVMQEVVRGKREYLGQVAVIFANKAPRDLLERFQRLKPETIEMAFEPENPEPYDVIMATVEYAKGLEFDMVILMAETEEAFETTGAGAYQLFTGISRAREEVMMMGLRHLPKLYGRCYRQALRMTKFGSSALR</sequence>
<feature type="domain" description="UvrD-like helicase ATP-binding" evidence="6">
    <location>
        <begin position="189"/>
        <end position="523"/>
    </location>
</feature>
<evidence type="ECO:0000313" key="7">
    <source>
        <dbReference type="EMBL" id="AUW93732.1"/>
    </source>
</evidence>
<reference evidence="7 8" key="1">
    <citation type="journal article" date="2019" name="Sci. Rep.">
        <title>Sulfobacillus thermotolerans: new insights into resistance and metabolic capacities of acidophilic chemolithotrophs.</title>
        <authorList>
            <person name="Panyushkina A.E."/>
            <person name="Babenko V.V."/>
            <person name="Nikitina A.S."/>
            <person name="Selezneva O.V."/>
            <person name="Tsaplina I.A."/>
            <person name="Letarova M.A."/>
            <person name="Kostryukova E.S."/>
            <person name="Letarov A.V."/>
        </authorList>
    </citation>
    <scope>NUCLEOTIDE SEQUENCE [LARGE SCALE GENOMIC DNA]</scope>
    <source>
        <strain evidence="7 8">Kr1</strain>
    </source>
</reference>
<evidence type="ECO:0000256" key="2">
    <source>
        <dbReference type="ARBA" id="ARBA00022801"/>
    </source>
</evidence>
<accession>A0ABM6RQL3</accession>
<dbReference type="InterPro" id="IPR014016">
    <property type="entry name" value="UvrD-like_ATP-bd"/>
</dbReference>
<dbReference type="InterPro" id="IPR000212">
    <property type="entry name" value="DNA_helicase_UvrD/REP"/>
</dbReference>
<name>A0ABM6RQL3_9FIRM</name>
<evidence type="ECO:0000256" key="5">
    <source>
        <dbReference type="PROSITE-ProRule" id="PRU00560"/>
    </source>
</evidence>
<keyword evidence="4 5" id="KW-0067">ATP-binding</keyword>
<evidence type="ECO:0000313" key="8">
    <source>
        <dbReference type="Proteomes" id="UP000325292"/>
    </source>
</evidence>
<keyword evidence="3 5" id="KW-0347">Helicase</keyword>
<evidence type="ECO:0000256" key="3">
    <source>
        <dbReference type="ARBA" id="ARBA00022806"/>
    </source>
</evidence>
<dbReference type="PROSITE" id="PS51198">
    <property type="entry name" value="UVRD_HELICASE_ATP_BIND"/>
    <property type="match status" value="1"/>
</dbReference>
<keyword evidence="8" id="KW-1185">Reference proteome</keyword>
<dbReference type="Pfam" id="PF00580">
    <property type="entry name" value="UvrD-helicase"/>
    <property type="match status" value="1"/>
</dbReference>
<dbReference type="PANTHER" id="PTHR11070">
    <property type="entry name" value="UVRD / RECB / PCRA DNA HELICASE FAMILY MEMBER"/>
    <property type="match status" value="1"/>
</dbReference>
<evidence type="ECO:0000256" key="1">
    <source>
        <dbReference type="ARBA" id="ARBA00022741"/>
    </source>
</evidence>
<dbReference type="Gene3D" id="3.40.50.300">
    <property type="entry name" value="P-loop containing nucleotide triphosphate hydrolases"/>
    <property type="match status" value="2"/>
</dbReference>
<dbReference type="InterPro" id="IPR027417">
    <property type="entry name" value="P-loop_NTPase"/>
</dbReference>
<keyword evidence="1 5" id="KW-0547">Nucleotide-binding</keyword>
<gene>
    <name evidence="7" type="ORF">BXT84_07065</name>
</gene>
<evidence type="ECO:0000256" key="4">
    <source>
        <dbReference type="ARBA" id="ARBA00022840"/>
    </source>
</evidence>